<sequence length="308" mass="35003">MRALGVARVSTQEQATGDRFSIPHQRQRITEYCIQRGWDLVDVVEYVQSGGSNYRELQEILARVDHEQIRVVVVNELDRLARDMVSTLLFLEDLQKVGCRFAAVADDLDLTTPDGELKMMILSVFAHYFRKQLARKVKGGLAERARHGKHHGGRPPYGFQFNGDKLEPHPEQAPVVRQIYEWYVHEGLGAREIAKRLNVQGIPTQTGRSQWASTEILRLLRKPANVGGFATWRVRVLQGTNRRDPQASPRGRGDHSGRTSRHCGPGDMGDSPTDYAIAGTTQWTQCRFTLLVKWSGFLWILWKTHDGH</sequence>
<dbReference type="PROSITE" id="PS51737">
    <property type="entry name" value="RECOMBINASE_DNA_BIND"/>
    <property type="match status" value="1"/>
</dbReference>
<evidence type="ECO:0008006" key="6">
    <source>
        <dbReference type="Google" id="ProtNLM"/>
    </source>
</evidence>
<dbReference type="EMBL" id="PXYX01000060">
    <property type="protein sequence ID" value="PSR24244.1"/>
    <property type="molecule type" value="Genomic_DNA"/>
</dbReference>
<dbReference type="PANTHER" id="PTHR30461:SF23">
    <property type="entry name" value="DNA RECOMBINASE-RELATED"/>
    <property type="match status" value="1"/>
</dbReference>
<dbReference type="SUPFAM" id="SSF53041">
    <property type="entry name" value="Resolvase-like"/>
    <property type="match status" value="1"/>
</dbReference>
<dbReference type="AlphaFoldDB" id="A0A2T2WPU3"/>
<dbReference type="Proteomes" id="UP000242705">
    <property type="component" value="Unassembled WGS sequence"/>
</dbReference>
<evidence type="ECO:0000313" key="5">
    <source>
        <dbReference type="Proteomes" id="UP000242705"/>
    </source>
</evidence>
<organism evidence="4 5">
    <name type="scientific">Sulfobacillus thermosulfidooxidans</name>
    <dbReference type="NCBI Taxonomy" id="28034"/>
    <lineage>
        <taxon>Bacteria</taxon>
        <taxon>Bacillati</taxon>
        <taxon>Bacillota</taxon>
        <taxon>Clostridia</taxon>
        <taxon>Eubacteriales</taxon>
        <taxon>Clostridiales Family XVII. Incertae Sedis</taxon>
        <taxon>Sulfobacillus</taxon>
    </lineage>
</organism>
<dbReference type="GO" id="GO:0000150">
    <property type="term" value="F:DNA strand exchange activity"/>
    <property type="evidence" value="ECO:0007669"/>
    <property type="project" value="InterPro"/>
</dbReference>
<accession>A0A2T2WPU3</accession>
<dbReference type="InterPro" id="IPR050639">
    <property type="entry name" value="SSR_resolvase"/>
</dbReference>
<proteinExistence type="predicted"/>
<protein>
    <recommendedName>
        <fullName evidence="6">Recombinase family protein</fullName>
    </recommendedName>
</protein>
<dbReference type="CDD" id="cd00338">
    <property type="entry name" value="Ser_Recombinase"/>
    <property type="match status" value="1"/>
</dbReference>
<evidence type="ECO:0000256" key="1">
    <source>
        <dbReference type="SAM" id="MobiDB-lite"/>
    </source>
</evidence>
<feature type="region of interest" description="Disordered" evidence="1">
    <location>
        <begin position="237"/>
        <end position="268"/>
    </location>
</feature>
<feature type="domain" description="Recombinase" evidence="3">
    <location>
        <begin position="156"/>
        <end position="297"/>
    </location>
</feature>
<dbReference type="SMART" id="SM00857">
    <property type="entry name" value="Resolvase"/>
    <property type="match status" value="1"/>
</dbReference>
<feature type="domain" description="Resolvase/invertase-type recombinase catalytic" evidence="2">
    <location>
        <begin position="2"/>
        <end position="148"/>
    </location>
</feature>
<evidence type="ECO:0000259" key="2">
    <source>
        <dbReference type="PROSITE" id="PS51736"/>
    </source>
</evidence>
<dbReference type="Pfam" id="PF00239">
    <property type="entry name" value="Resolvase"/>
    <property type="match status" value="1"/>
</dbReference>
<dbReference type="Gene3D" id="3.40.50.1390">
    <property type="entry name" value="Resolvase, N-terminal catalytic domain"/>
    <property type="match status" value="1"/>
</dbReference>
<dbReference type="GO" id="GO:0003677">
    <property type="term" value="F:DNA binding"/>
    <property type="evidence" value="ECO:0007669"/>
    <property type="project" value="InterPro"/>
</dbReference>
<feature type="region of interest" description="Disordered" evidence="1">
    <location>
        <begin position="140"/>
        <end position="166"/>
    </location>
</feature>
<dbReference type="PANTHER" id="PTHR30461">
    <property type="entry name" value="DNA-INVERTASE FROM LAMBDOID PROPHAGE"/>
    <property type="match status" value="1"/>
</dbReference>
<dbReference type="InterPro" id="IPR006119">
    <property type="entry name" value="Resolv_N"/>
</dbReference>
<evidence type="ECO:0000313" key="4">
    <source>
        <dbReference type="EMBL" id="PSR24244.1"/>
    </source>
</evidence>
<gene>
    <name evidence="4" type="ORF">C7B47_15350</name>
</gene>
<comment type="caution">
    <text evidence="4">The sequence shown here is derived from an EMBL/GenBank/DDBJ whole genome shotgun (WGS) entry which is preliminary data.</text>
</comment>
<feature type="compositionally biased region" description="Basic and acidic residues" evidence="1">
    <location>
        <begin position="241"/>
        <end position="257"/>
    </location>
</feature>
<reference evidence="4 5" key="1">
    <citation type="journal article" date="2014" name="BMC Genomics">
        <title>Comparison of environmental and isolate Sulfobacillus genomes reveals diverse carbon, sulfur, nitrogen, and hydrogen metabolisms.</title>
        <authorList>
            <person name="Justice N.B."/>
            <person name="Norman A."/>
            <person name="Brown C.T."/>
            <person name="Singh A."/>
            <person name="Thomas B.C."/>
            <person name="Banfield J.F."/>
        </authorList>
    </citation>
    <scope>NUCLEOTIDE SEQUENCE [LARGE SCALE GENOMIC DNA]</scope>
    <source>
        <strain evidence="4">AMDSBA5</strain>
    </source>
</reference>
<dbReference type="InterPro" id="IPR038109">
    <property type="entry name" value="DNA_bind_recomb_sf"/>
</dbReference>
<dbReference type="PROSITE" id="PS51736">
    <property type="entry name" value="RECOMBINASES_3"/>
    <property type="match status" value="1"/>
</dbReference>
<dbReference type="Pfam" id="PF07508">
    <property type="entry name" value="Recombinase"/>
    <property type="match status" value="1"/>
</dbReference>
<dbReference type="Gene3D" id="3.90.1750.20">
    <property type="entry name" value="Putative Large Serine Recombinase, Chain B, Domain 2"/>
    <property type="match status" value="1"/>
</dbReference>
<dbReference type="InterPro" id="IPR036162">
    <property type="entry name" value="Resolvase-like_N_sf"/>
</dbReference>
<name>A0A2T2WPU3_SULTH</name>
<dbReference type="InterPro" id="IPR011109">
    <property type="entry name" value="DNA_bind_recombinase_dom"/>
</dbReference>
<evidence type="ECO:0000259" key="3">
    <source>
        <dbReference type="PROSITE" id="PS51737"/>
    </source>
</evidence>